<dbReference type="Gene3D" id="3.30.700.10">
    <property type="entry name" value="Glycoprotein, Type 4 Pilin"/>
    <property type="match status" value="1"/>
</dbReference>
<dbReference type="EMBL" id="ABCK01000002">
    <property type="protein sequence ID" value="EDM29198.1"/>
    <property type="molecule type" value="Genomic_DNA"/>
</dbReference>
<dbReference type="OrthoDB" id="255848at2"/>
<sequence>MKKYFSLVEMMAVLAIVAILTSLLVPALRKARRAARDLSCLNNLNQQGQIYHIFAIDNDNKFPLEYAESRRNSNIIRKGGYGSDWGRYRNQGLIHQEGYDFPIETLACPTFDESGILADDSSAMKDKDKMVITGVNRDNLDTLPDHEQTKIHYSVRPVDLSDSIKRFTPMRLFNGHGLISCGLYPLRRGFMFHDLRGTNAVYGDGSARFVKNTNGWLTALTENSDDAHKDKRYYNRINVNGKYYPNNVKKDNTANENTQTNLDLDGGVWFFIDSAH</sequence>
<name>A6DG81_9BACT</name>
<dbReference type="PANTHER" id="PTHR30093:SF2">
    <property type="entry name" value="TYPE II SECRETION SYSTEM PROTEIN H"/>
    <property type="match status" value="1"/>
</dbReference>
<organism evidence="1 2">
    <name type="scientific">Lentisphaera araneosa HTCC2155</name>
    <dbReference type="NCBI Taxonomy" id="313628"/>
    <lineage>
        <taxon>Bacteria</taxon>
        <taxon>Pseudomonadati</taxon>
        <taxon>Lentisphaerota</taxon>
        <taxon>Lentisphaeria</taxon>
        <taxon>Lentisphaerales</taxon>
        <taxon>Lentisphaeraceae</taxon>
        <taxon>Lentisphaera</taxon>
    </lineage>
</organism>
<protein>
    <submittedName>
        <fullName evidence="1">Uncharacterized protein</fullName>
    </submittedName>
</protein>
<evidence type="ECO:0000313" key="2">
    <source>
        <dbReference type="Proteomes" id="UP000004947"/>
    </source>
</evidence>
<comment type="caution">
    <text evidence="1">The sequence shown here is derived from an EMBL/GenBank/DDBJ whole genome shotgun (WGS) entry which is preliminary data.</text>
</comment>
<dbReference type="PANTHER" id="PTHR30093">
    <property type="entry name" value="GENERAL SECRETION PATHWAY PROTEIN G"/>
    <property type="match status" value="1"/>
</dbReference>
<dbReference type="SUPFAM" id="SSF54523">
    <property type="entry name" value="Pili subunits"/>
    <property type="match status" value="1"/>
</dbReference>
<proteinExistence type="predicted"/>
<dbReference type="AlphaFoldDB" id="A6DG81"/>
<dbReference type="Proteomes" id="UP000004947">
    <property type="component" value="Unassembled WGS sequence"/>
</dbReference>
<gene>
    <name evidence="1" type="ORF">LNTAR_22449</name>
</gene>
<reference evidence="1 2" key="1">
    <citation type="journal article" date="2010" name="J. Bacteriol.">
        <title>Genome sequence of Lentisphaera araneosa HTCC2155T, the type species of the order Lentisphaerales in the phylum Lentisphaerae.</title>
        <authorList>
            <person name="Thrash J.C."/>
            <person name="Cho J.C."/>
            <person name="Vergin K.L."/>
            <person name="Morris R.M."/>
            <person name="Giovannoni S.J."/>
        </authorList>
    </citation>
    <scope>NUCLEOTIDE SEQUENCE [LARGE SCALE GENOMIC DNA]</scope>
    <source>
        <strain evidence="1 2">HTCC2155</strain>
    </source>
</reference>
<dbReference type="STRING" id="313628.LNTAR_22449"/>
<evidence type="ECO:0000313" key="1">
    <source>
        <dbReference type="EMBL" id="EDM29198.1"/>
    </source>
</evidence>
<dbReference type="RefSeq" id="WP_007276928.1">
    <property type="nucleotide sequence ID" value="NZ_ABCK01000002.1"/>
</dbReference>
<keyword evidence="2" id="KW-1185">Reference proteome</keyword>
<dbReference type="InterPro" id="IPR045584">
    <property type="entry name" value="Pilin-like"/>
</dbReference>
<accession>A6DG81</accession>
<dbReference type="eggNOG" id="COG2165">
    <property type="taxonomic scope" value="Bacteria"/>
</dbReference>